<comment type="subunit">
    <text evidence="4">Contains catalytic and regulatory chains.</text>
</comment>
<keyword evidence="3 4" id="KW-0665">Pyrimidine biosynthesis</keyword>
<comment type="cofactor">
    <cofactor evidence="4">
        <name>Zn(2+)</name>
        <dbReference type="ChEBI" id="CHEBI:29105"/>
    </cofactor>
    <text evidence="4">Binds 1 zinc ion per subunit.</text>
</comment>
<dbReference type="AlphaFoldDB" id="A0A1G6GNA2"/>
<feature type="domain" description="Aspartate carbamoyltransferase regulatory subunit C-terminal" evidence="6">
    <location>
        <begin position="102"/>
        <end position="147"/>
    </location>
</feature>
<dbReference type="Gene3D" id="3.30.70.140">
    <property type="entry name" value="Aspartate carbamoyltransferase regulatory subunit, N-terminal domain"/>
    <property type="match status" value="1"/>
</dbReference>
<evidence type="ECO:0000259" key="5">
    <source>
        <dbReference type="Pfam" id="PF01948"/>
    </source>
</evidence>
<evidence type="ECO:0000256" key="2">
    <source>
        <dbReference type="ARBA" id="ARBA00022833"/>
    </source>
</evidence>
<evidence type="ECO:0000259" key="6">
    <source>
        <dbReference type="Pfam" id="PF02748"/>
    </source>
</evidence>
<sequence>MKIQKQLSVSAIENGTAIDHIPADSLFNVINILGLDHYTNQITFGTNLESKLLGRKAIIKIADKYFEDADINKISLVAPTAKLNIIKDYEVVEKKEVQLPETIEGIIRCVNPKCITNNDKVKPKYSVESKTKVSLRCLYCEKITDQEHFEFL</sequence>
<accession>A0A1G6GNA2</accession>
<evidence type="ECO:0000256" key="1">
    <source>
        <dbReference type="ARBA" id="ARBA00022723"/>
    </source>
</evidence>
<dbReference type="GO" id="GO:0006221">
    <property type="term" value="P:pyrimidine nucleotide biosynthetic process"/>
    <property type="evidence" value="ECO:0007669"/>
    <property type="project" value="UniProtKB-UniRule"/>
</dbReference>
<dbReference type="GO" id="GO:0009347">
    <property type="term" value="C:aspartate carbamoyltransferase complex"/>
    <property type="evidence" value="ECO:0007669"/>
    <property type="project" value="InterPro"/>
</dbReference>
<dbReference type="InterPro" id="IPR002801">
    <property type="entry name" value="Asp_carbamoylTrfase_reg"/>
</dbReference>
<dbReference type="InterPro" id="IPR036793">
    <property type="entry name" value="Asp_carbatrfase_reg_N_sf"/>
</dbReference>
<feature type="binding site" evidence="4">
    <location>
        <position position="137"/>
    </location>
    <ligand>
        <name>Zn(2+)</name>
        <dbReference type="ChEBI" id="CHEBI:29105"/>
    </ligand>
</feature>
<dbReference type="PANTHER" id="PTHR35805:SF1">
    <property type="entry name" value="ASPARTATE CARBAMOYLTRANSFERASE REGULATORY CHAIN"/>
    <property type="match status" value="1"/>
</dbReference>
<gene>
    <name evidence="4" type="primary">pyrI</name>
    <name evidence="7" type="ORF">SAMN05216323_100289</name>
</gene>
<dbReference type="NCBIfam" id="TIGR00240">
    <property type="entry name" value="ATCase_reg"/>
    <property type="match status" value="1"/>
</dbReference>
<proteinExistence type="inferred from homology"/>
<dbReference type="SUPFAM" id="SSF57825">
    <property type="entry name" value="Aspartate carbamoyltransferase, Regulatory-chain, C-terminal domain"/>
    <property type="match status" value="1"/>
</dbReference>
<dbReference type="InterPro" id="IPR020542">
    <property type="entry name" value="Asp_carbamoyltrfase_reg_C"/>
</dbReference>
<dbReference type="Gene3D" id="2.30.30.20">
    <property type="entry name" value="Aspartate carbamoyltransferase regulatory subunit, C-terminal domain"/>
    <property type="match status" value="1"/>
</dbReference>
<evidence type="ECO:0000313" key="7">
    <source>
        <dbReference type="EMBL" id="SDB83438.1"/>
    </source>
</evidence>
<dbReference type="InterPro" id="IPR020545">
    <property type="entry name" value="Asp_carbamoyltransf_reg_N"/>
</dbReference>
<dbReference type="RefSeq" id="WP_092434483.1">
    <property type="nucleotide sequence ID" value="NZ_FMYP01000002.1"/>
</dbReference>
<dbReference type="Pfam" id="PF02748">
    <property type="entry name" value="PyrI_C"/>
    <property type="match status" value="1"/>
</dbReference>
<keyword evidence="7" id="KW-0808">Transferase</keyword>
<evidence type="ECO:0000256" key="4">
    <source>
        <dbReference type="HAMAP-Rule" id="MF_00002"/>
    </source>
</evidence>
<dbReference type="SUPFAM" id="SSF54893">
    <property type="entry name" value="Aspartate carbamoyltransferase, Regulatory-chain, N-terminal domain"/>
    <property type="match status" value="1"/>
</dbReference>
<dbReference type="GO" id="GO:0046872">
    <property type="term" value="F:metal ion binding"/>
    <property type="evidence" value="ECO:0007669"/>
    <property type="project" value="UniProtKB-KW"/>
</dbReference>
<dbReference type="GO" id="GO:0016740">
    <property type="term" value="F:transferase activity"/>
    <property type="evidence" value="ECO:0007669"/>
    <property type="project" value="UniProtKB-KW"/>
</dbReference>
<dbReference type="OrthoDB" id="5599321at2"/>
<keyword evidence="1 4" id="KW-0479">Metal-binding</keyword>
<feature type="binding site" evidence="4">
    <location>
        <position position="109"/>
    </location>
    <ligand>
        <name>Zn(2+)</name>
        <dbReference type="ChEBI" id="CHEBI:29105"/>
    </ligand>
</feature>
<name>A0A1G6GNA2_9BACT</name>
<evidence type="ECO:0000313" key="8">
    <source>
        <dbReference type="Proteomes" id="UP000199452"/>
    </source>
</evidence>
<dbReference type="Proteomes" id="UP000199452">
    <property type="component" value="Unassembled WGS sequence"/>
</dbReference>
<organism evidence="7 8">
    <name type="scientific">Williamwhitmania taraxaci</name>
    <dbReference type="NCBI Taxonomy" id="1640674"/>
    <lineage>
        <taxon>Bacteria</taxon>
        <taxon>Pseudomonadati</taxon>
        <taxon>Bacteroidota</taxon>
        <taxon>Bacteroidia</taxon>
        <taxon>Bacteroidales</taxon>
        <taxon>Williamwhitmaniaceae</taxon>
        <taxon>Williamwhitmania</taxon>
    </lineage>
</organism>
<feature type="domain" description="Aspartate carbamoyltransferase regulatory subunit N-terminal" evidence="5">
    <location>
        <begin position="7"/>
        <end position="98"/>
    </location>
</feature>
<evidence type="ECO:0000256" key="3">
    <source>
        <dbReference type="ARBA" id="ARBA00022975"/>
    </source>
</evidence>
<feature type="binding site" evidence="4">
    <location>
        <position position="114"/>
    </location>
    <ligand>
        <name>Zn(2+)</name>
        <dbReference type="ChEBI" id="CHEBI:29105"/>
    </ligand>
</feature>
<comment type="function">
    <text evidence="4">Involved in allosteric regulation of aspartate carbamoyltransferase.</text>
</comment>
<reference evidence="7 8" key="1">
    <citation type="submission" date="2016-09" db="EMBL/GenBank/DDBJ databases">
        <authorList>
            <person name="Capua I."/>
            <person name="De Benedictis P."/>
            <person name="Joannis T."/>
            <person name="Lombin L.H."/>
            <person name="Cattoli G."/>
        </authorList>
    </citation>
    <scope>NUCLEOTIDE SEQUENCE [LARGE SCALE GENOMIC DNA]</scope>
    <source>
        <strain evidence="7 8">A7P-90m</strain>
    </source>
</reference>
<dbReference type="GO" id="GO:0006207">
    <property type="term" value="P:'de novo' pyrimidine nucleobase biosynthetic process"/>
    <property type="evidence" value="ECO:0007669"/>
    <property type="project" value="InterPro"/>
</dbReference>
<dbReference type="EMBL" id="FMYP01000002">
    <property type="protein sequence ID" value="SDB83438.1"/>
    <property type="molecule type" value="Genomic_DNA"/>
</dbReference>
<dbReference type="HAMAP" id="MF_00002">
    <property type="entry name" value="Asp_carb_tr_reg"/>
    <property type="match status" value="1"/>
</dbReference>
<keyword evidence="2 4" id="KW-0862">Zinc</keyword>
<protein>
    <recommendedName>
        <fullName evidence="4">Aspartate carbamoyltransferase regulatory chain</fullName>
    </recommendedName>
</protein>
<feature type="binding site" evidence="4">
    <location>
        <position position="140"/>
    </location>
    <ligand>
        <name>Zn(2+)</name>
        <dbReference type="ChEBI" id="CHEBI:29105"/>
    </ligand>
</feature>
<dbReference type="Pfam" id="PF01948">
    <property type="entry name" value="PyrI"/>
    <property type="match status" value="1"/>
</dbReference>
<dbReference type="PANTHER" id="PTHR35805">
    <property type="entry name" value="ASPARTATE CARBAMOYLTRANSFERASE REGULATORY CHAIN"/>
    <property type="match status" value="1"/>
</dbReference>
<comment type="similarity">
    <text evidence="4">Belongs to the PyrI family.</text>
</comment>
<dbReference type="STRING" id="1640674.SAMN05216323_100289"/>
<dbReference type="InterPro" id="IPR036792">
    <property type="entry name" value="Asp_carbatrfase_reg_C_sf"/>
</dbReference>
<keyword evidence="8" id="KW-1185">Reference proteome</keyword>